<keyword evidence="6 7" id="KW-0472">Membrane</keyword>
<feature type="transmembrane region" description="Helical" evidence="7">
    <location>
        <begin position="136"/>
        <end position="158"/>
    </location>
</feature>
<dbReference type="Gene3D" id="1.10.3720.10">
    <property type="entry name" value="MetI-like"/>
    <property type="match status" value="1"/>
</dbReference>
<evidence type="ECO:0000313" key="9">
    <source>
        <dbReference type="EMBL" id="AXI11197.1"/>
    </source>
</evidence>
<comment type="similarity">
    <text evidence="7">Belongs to the binding-protein-dependent transport system permease family.</text>
</comment>
<evidence type="ECO:0000256" key="5">
    <source>
        <dbReference type="ARBA" id="ARBA00022989"/>
    </source>
</evidence>
<dbReference type="Proteomes" id="UP000253908">
    <property type="component" value="Chromosome"/>
</dbReference>
<dbReference type="GO" id="GO:0005886">
    <property type="term" value="C:plasma membrane"/>
    <property type="evidence" value="ECO:0007669"/>
    <property type="project" value="UniProtKB-SubCell"/>
</dbReference>
<evidence type="ECO:0000256" key="4">
    <source>
        <dbReference type="ARBA" id="ARBA00022692"/>
    </source>
</evidence>
<dbReference type="InterPro" id="IPR035906">
    <property type="entry name" value="MetI-like_sf"/>
</dbReference>
<feature type="transmembrane region" description="Helical" evidence="7">
    <location>
        <begin position="245"/>
        <end position="265"/>
    </location>
</feature>
<dbReference type="Pfam" id="PF00528">
    <property type="entry name" value="BPD_transp_1"/>
    <property type="match status" value="1"/>
</dbReference>
<dbReference type="GO" id="GO:0055085">
    <property type="term" value="P:transmembrane transport"/>
    <property type="evidence" value="ECO:0007669"/>
    <property type="project" value="InterPro"/>
</dbReference>
<organism evidence="9 10">
    <name type="scientific">Oceanobacillus zhaokaii</name>
    <dbReference type="NCBI Taxonomy" id="2052660"/>
    <lineage>
        <taxon>Bacteria</taxon>
        <taxon>Bacillati</taxon>
        <taxon>Bacillota</taxon>
        <taxon>Bacilli</taxon>
        <taxon>Bacillales</taxon>
        <taxon>Bacillaceae</taxon>
        <taxon>Oceanobacillus</taxon>
    </lineage>
</organism>
<protein>
    <submittedName>
        <fullName evidence="9">ABC transporter</fullName>
    </submittedName>
</protein>
<accession>A0A345PMG7</accession>
<dbReference type="InterPro" id="IPR000515">
    <property type="entry name" value="MetI-like"/>
</dbReference>
<evidence type="ECO:0000256" key="1">
    <source>
        <dbReference type="ARBA" id="ARBA00004651"/>
    </source>
</evidence>
<dbReference type="SUPFAM" id="SSF161098">
    <property type="entry name" value="MetI-like"/>
    <property type="match status" value="1"/>
</dbReference>
<keyword evidence="4 7" id="KW-0812">Transmembrane</keyword>
<dbReference type="CDD" id="cd06261">
    <property type="entry name" value="TM_PBP2"/>
    <property type="match status" value="1"/>
</dbReference>
<dbReference type="OrthoDB" id="9787541at2"/>
<evidence type="ECO:0000256" key="2">
    <source>
        <dbReference type="ARBA" id="ARBA00022448"/>
    </source>
</evidence>
<evidence type="ECO:0000256" key="6">
    <source>
        <dbReference type="ARBA" id="ARBA00023136"/>
    </source>
</evidence>
<evidence type="ECO:0000313" key="10">
    <source>
        <dbReference type="Proteomes" id="UP000253908"/>
    </source>
</evidence>
<gene>
    <name evidence="9" type="ORF">CUC15_15760</name>
</gene>
<feature type="transmembrane region" description="Helical" evidence="7">
    <location>
        <begin position="88"/>
        <end position="108"/>
    </location>
</feature>
<feature type="transmembrane region" description="Helical" evidence="7">
    <location>
        <begin position="179"/>
        <end position="204"/>
    </location>
</feature>
<feature type="transmembrane region" description="Helical" evidence="7">
    <location>
        <begin position="55"/>
        <end position="76"/>
    </location>
</feature>
<dbReference type="PROSITE" id="PS50928">
    <property type="entry name" value="ABC_TM1"/>
    <property type="match status" value="1"/>
</dbReference>
<keyword evidence="3" id="KW-1003">Cell membrane</keyword>
<proteinExistence type="inferred from homology"/>
<sequence>MIPLVVFWFVPMAVSVWLSFTNWDYISPTFDYVGIENYTNALTSADFYSALKNTIFFGFWTILPTIFFGLLLALLLRKGLKGLTGFKAFLFAPWITPMVAMSIVWSWIYEPDVGLLNQVLGWFNLPQPSWLTDSEMAMWAIIIVTVWKNAGWAMLFYADALSKIPDELYEVGNIEGAGWLQRMTTIVIPLVSPTTLFLVIISAIDSIQAYDQIQVMTQGGPAGSTRTLLYLYYQMAFEQFNMGQATALATLIVILTGALALIMFYGSKRWVHY</sequence>
<keyword evidence="10" id="KW-1185">Reference proteome</keyword>
<dbReference type="PANTHER" id="PTHR30193:SF37">
    <property type="entry name" value="INNER MEMBRANE ABC TRANSPORTER PERMEASE PROTEIN YCJO"/>
    <property type="match status" value="1"/>
</dbReference>
<dbReference type="InterPro" id="IPR051393">
    <property type="entry name" value="ABC_transporter_permease"/>
</dbReference>
<dbReference type="AlphaFoldDB" id="A0A345PMG7"/>
<evidence type="ECO:0000259" key="8">
    <source>
        <dbReference type="PROSITE" id="PS50928"/>
    </source>
</evidence>
<reference evidence="10" key="1">
    <citation type="submission" date="2017-11" db="EMBL/GenBank/DDBJ databases">
        <authorList>
            <person name="Zhu W."/>
        </authorList>
    </citation>
    <scope>NUCLEOTIDE SEQUENCE [LARGE SCALE GENOMIC DNA]</scope>
    <source>
        <strain evidence="10">160</strain>
    </source>
</reference>
<dbReference type="PANTHER" id="PTHR30193">
    <property type="entry name" value="ABC TRANSPORTER PERMEASE PROTEIN"/>
    <property type="match status" value="1"/>
</dbReference>
<feature type="domain" description="ABC transmembrane type-1" evidence="8">
    <location>
        <begin position="51"/>
        <end position="263"/>
    </location>
</feature>
<keyword evidence="5 7" id="KW-1133">Transmembrane helix</keyword>
<dbReference type="EMBL" id="CP024848">
    <property type="protein sequence ID" value="AXI11197.1"/>
    <property type="molecule type" value="Genomic_DNA"/>
</dbReference>
<evidence type="ECO:0000256" key="7">
    <source>
        <dbReference type="RuleBase" id="RU363032"/>
    </source>
</evidence>
<keyword evidence="2 7" id="KW-0813">Transport</keyword>
<comment type="subcellular location">
    <subcellularLocation>
        <location evidence="1 7">Cell membrane</location>
        <topology evidence="1 7">Multi-pass membrane protein</topology>
    </subcellularLocation>
</comment>
<name>A0A345PMG7_9BACI</name>
<evidence type="ECO:0000256" key="3">
    <source>
        <dbReference type="ARBA" id="ARBA00022475"/>
    </source>
</evidence>
<dbReference type="KEGG" id="ocn:CUC15_15760"/>